<reference evidence="1 2" key="1">
    <citation type="submission" date="2019-06" db="EMBL/GenBank/DDBJ databases">
        <title>Sequencing the genomes of 1000 actinobacteria strains.</title>
        <authorList>
            <person name="Klenk H.-P."/>
        </authorList>
    </citation>
    <scope>NUCLEOTIDE SEQUENCE [LARGE SCALE GENOMIC DNA]</scope>
    <source>
        <strain evidence="1 2">DSM 45679</strain>
    </source>
</reference>
<proteinExistence type="predicted"/>
<organism evidence="1 2">
    <name type="scientific">Amycolatopsis cihanbeyliensis</name>
    <dbReference type="NCBI Taxonomy" id="1128664"/>
    <lineage>
        <taxon>Bacteria</taxon>
        <taxon>Bacillati</taxon>
        <taxon>Actinomycetota</taxon>
        <taxon>Actinomycetes</taxon>
        <taxon>Pseudonocardiales</taxon>
        <taxon>Pseudonocardiaceae</taxon>
        <taxon>Amycolatopsis</taxon>
    </lineage>
</organism>
<comment type="caution">
    <text evidence="1">The sequence shown here is derived from an EMBL/GenBank/DDBJ whole genome shotgun (WGS) entry which is preliminary data.</text>
</comment>
<keyword evidence="2" id="KW-1185">Reference proteome</keyword>
<gene>
    <name evidence="1" type="ORF">FB471_4449</name>
</gene>
<name>A0A542DNI2_AMYCI</name>
<evidence type="ECO:0000313" key="2">
    <source>
        <dbReference type="Proteomes" id="UP000320876"/>
    </source>
</evidence>
<evidence type="ECO:0000313" key="1">
    <source>
        <dbReference type="EMBL" id="TQJ04646.1"/>
    </source>
</evidence>
<sequence>MTVEITERFYVRSVLYRGHLPAVVIGDGTDEFVLFAGARRYDAQLGKEFAWNLVAAAVGFAGMCNRLLTAVSSCWPTDDYEAGSGTE</sequence>
<dbReference type="EMBL" id="VFML01000001">
    <property type="protein sequence ID" value="TQJ04646.1"/>
    <property type="molecule type" value="Genomic_DNA"/>
</dbReference>
<protein>
    <submittedName>
        <fullName evidence="1">Uncharacterized protein</fullName>
    </submittedName>
</protein>
<dbReference type="AlphaFoldDB" id="A0A542DNI2"/>
<dbReference type="Proteomes" id="UP000320876">
    <property type="component" value="Unassembled WGS sequence"/>
</dbReference>
<accession>A0A542DNI2</accession>